<dbReference type="CDD" id="cd00207">
    <property type="entry name" value="fer2"/>
    <property type="match status" value="1"/>
</dbReference>
<dbReference type="OrthoDB" id="510469at2759"/>
<dbReference type="PROSITE" id="PS00197">
    <property type="entry name" value="2FE2S_FER_1"/>
    <property type="match status" value="1"/>
</dbReference>
<dbReference type="RefSeq" id="XP_013892901.1">
    <property type="nucleotide sequence ID" value="XM_014037447.1"/>
</dbReference>
<dbReference type="SUPFAM" id="SSF54292">
    <property type="entry name" value="2Fe-2S ferredoxin-like"/>
    <property type="match status" value="1"/>
</dbReference>
<dbReference type="InterPro" id="IPR006058">
    <property type="entry name" value="2Fe2S_fd_BS"/>
</dbReference>
<protein>
    <submittedName>
        <fullName evidence="5">Ferredoxin</fullName>
    </submittedName>
</protein>
<comment type="cofactor">
    <cofactor evidence="3">
        <name>[2Fe-2S] cluster</name>
        <dbReference type="ChEBI" id="CHEBI:190135"/>
    </cofactor>
</comment>
<name>A0A0D2LWF2_9CHLO</name>
<dbReference type="GO" id="GO:0051537">
    <property type="term" value="F:2 iron, 2 sulfur cluster binding"/>
    <property type="evidence" value="ECO:0007669"/>
    <property type="project" value="UniProtKB-KW"/>
</dbReference>
<evidence type="ECO:0000259" key="4">
    <source>
        <dbReference type="PROSITE" id="PS51085"/>
    </source>
</evidence>
<feature type="domain" description="2Fe-2S ferredoxin-type" evidence="4">
    <location>
        <begin position="1"/>
        <end position="95"/>
    </location>
</feature>
<organism evidence="5 6">
    <name type="scientific">Monoraphidium neglectum</name>
    <dbReference type="NCBI Taxonomy" id="145388"/>
    <lineage>
        <taxon>Eukaryota</taxon>
        <taxon>Viridiplantae</taxon>
        <taxon>Chlorophyta</taxon>
        <taxon>core chlorophytes</taxon>
        <taxon>Chlorophyceae</taxon>
        <taxon>CS clade</taxon>
        <taxon>Sphaeropleales</taxon>
        <taxon>Selenastraceae</taxon>
        <taxon>Monoraphidium</taxon>
    </lineage>
</organism>
<dbReference type="Proteomes" id="UP000054498">
    <property type="component" value="Unassembled WGS sequence"/>
</dbReference>
<keyword evidence="2" id="KW-0411">Iron-sulfur</keyword>
<sequence>MVVYFTAEDVVTEAMPGDVIMEVAGRCGITIPGGCYSGNCGICEVEVRKFADGQDGGSSGSGSSSGGGGGAVVRSCIARLPPGYARVEIDALQDDQIWGLDGFDT</sequence>
<evidence type="ECO:0000313" key="6">
    <source>
        <dbReference type="Proteomes" id="UP000054498"/>
    </source>
</evidence>
<keyword evidence="1" id="KW-0001">2Fe-2S</keyword>
<proteinExistence type="predicted"/>
<evidence type="ECO:0000256" key="1">
    <source>
        <dbReference type="ARBA" id="ARBA00022714"/>
    </source>
</evidence>
<dbReference type="Pfam" id="PF00111">
    <property type="entry name" value="Fer2"/>
    <property type="match status" value="1"/>
</dbReference>
<dbReference type="EMBL" id="KK104460">
    <property type="protein sequence ID" value="KIY93881.1"/>
    <property type="molecule type" value="Genomic_DNA"/>
</dbReference>
<evidence type="ECO:0000313" key="5">
    <source>
        <dbReference type="EMBL" id="KIY93881.1"/>
    </source>
</evidence>
<evidence type="ECO:0000256" key="2">
    <source>
        <dbReference type="ARBA" id="ARBA00023014"/>
    </source>
</evidence>
<reference evidence="5 6" key="1">
    <citation type="journal article" date="2013" name="BMC Genomics">
        <title>Reconstruction of the lipid metabolism for the microalga Monoraphidium neglectum from its genome sequence reveals characteristics suitable for biofuel production.</title>
        <authorList>
            <person name="Bogen C."/>
            <person name="Al-Dilaimi A."/>
            <person name="Albersmeier A."/>
            <person name="Wichmann J."/>
            <person name="Grundmann M."/>
            <person name="Rupp O."/>
            <person name="Lauersen K.J."/>
            <person name="Blifernez-Klassen O."/>
            <person name="Kalinowski J."/>
            <person name="Goesmann A."/>
            <person name="Mussgnug J.H."/>
            <person name="Kruse O."/>
        </authorList>
    </citation>
    <scope>NUCLEOTIDE SEQUENCE [LARGE SCALE GENOMIC DNA]</scope>
    <source>
        <strain evidence="5 6">SAG 48.87</strain>
    </source>
</reference>
<dbReference type="Gene3D" id="3.10.20.30">
    <property type="match status" value="1"/>
</dbReference>
<keyword evidence="6" id="KW-1185">Reference proteome</keyword>
<evidence type="ECO:0000256" key="3">
    <source>
        <dbReference type="ARBA" id="ARBA00034078"/>
    </source>
</evidence>
<dbReference type="KEGG" id="mng:MNEG_14081"/>
<dbReference type="InterPro" id="IPR001041">
    <property type="entry name" value="2Fe-2S_ferredoxin-type"/>
</dbReference>
<dbReference type="InterPro" id="IPR036010">
    <property type="entry name" value="2Fe-2S_ferredoxin-like_sf"/>
</dbReference>
<dbReference type="AlphaFoldDB" id="A0A0D2LWF2"/>
<gene>
    <name evidence="5" type="ORF">MNEG_14081</name>
</gene>
<dbReference type="GeneID" id="25731608"/>
<dbReference type="InterPro" id="IPR012675">
    <property type="entry name" value="Beta-grasp_dom_sf"/>
</dbReference>
<keyword evidence="1" id="KW-0479">Metal-binding</keyword>
<keyword evidence="1" id="KW-0408">Iron</keyword>
<dbReference type="PROSITE" id="PS51085">
    <property type="entry name" value="2FE2S_FER_2"/>
    <property type="match status" value="1"/>
</dbReference>
<accession>A0A0D2LWF2</accession>